<evidence type="ECO:0000256" key="3">
    <source>
        <dbReference type="ARBA" id="ARBA00022448"/>
    </source>
</evidence>
<dbReference type="Proteomes" id="UP001321498">
    <property type="component" value="Chromosome"/>
</dbReference>
<accession>A0ABN6XPE0</accession>
<comment type="subcellular location">
    <subcellularLocation>
        <location evidence="1">Cell membrane</location>
        <topology evidence="1">Multi-pass membrane protein</topology>
    </subcellularLocation>
</comment>
<feature type="transmembrane region" description="Helical" evidence="8">
    <location>
        <begin position="164"/>
        <end position="180"/>
    </location>
</feature>
<keyword evidence="3" id="KW-0813">Transport</keyword>
<feature type="transmembrane region" description="Helical" evidence="8">
    <location>
        <begin position="94"/>
        <end position="117"/>
    </location>
</feature>
<feature type="transmembrane region" description="Helical" evidence="8">
    <location>
        <begin position="34"/>
        <end position="53"/>
    </location>
</feature>
<dbReference type="PANTHER" id="PTHR36838:SF1">
    <property type="entry name" value="SLR1864 PROTEIN"/>
    <property type="match status" value="1"/>
</dbReference>
<keyword evidence="6 8" id="KW-1133">Transmembrane helix</keyword>
<gene>
    <name evidence="9" type="ORF">GCM10025866_12020</name>
</gene>
<dbReference type="InterPro" id="IPR038770">
    <property type="entry name" value="Na+/solute_symporter_sf"/>
</dbReference>
<dbReference type="RefSeq" id="WP_286278659.1">
    <property type="nucleotide sequence ID" value="NZ_AP027731.1"/>
</dbReference>
<keyword evidence="5 8" id="KW-0812">Transmembrane</keyword>
<evidence type="ECO:0000313" key="10">
    <source>
        <dbReference type="Proteomes" id="UP001321498"/>
    </source>
</evidence>
<evidence type="ECO:0000256" key="5">
    <source>
        <dbReference type="ARBA" id="ARBA00022692"/>
    </source>
</evidence>
<feature type="transmembrane region" description="Helical" evidence="8">
    <location>
        <begin position="6"/>
        <end position="22"/>
    </location>
</feature>
<proteinExistence type="inferred from homology"/>
<name>A0ABN6XPE0_9MICO</name>
<dbReference type="Gene3D" id="1.20.1530.20">
    <property type="match status" value="1"/>
</dbReference>
<feature type="transmembrane region" description="Helical" evidence="8">
    <location>
        <begin position="252"/>
        <end position="272"/>
    </location>
</feature>
<feature type="transmembrane region" description="Helical" evidence="8">
    <location>
        <begin position="224"/>
        <end position="246"/>
    </location>
</feature>
<organism evidence="9 10">
    <name type="scientific">Naasia aerilata</name>
    <dbReference type="NCBI Taxonomy" id="1162966"/>
    <lineage>
        <taxon>Bacteria</taxon>
        <taxon>Bacillati</taxon>
        <taxon>Actinomycetota</taxon>
        <taxon>Actinomycetes</taxon>
        <taxon>Micrococcales</taxon>
        <taxon>Microbacteriaceae</taxon>
        <taxon>Naasia</taxon>
    </lineage>
</organism>
<sequence length="306" mass="31545">MSGVLIGFGIIGAIVAAGYAVGRADLLGPGAGRVLSRLAFFVLSPCLLFTVLARADVHALFSSLLLTSAVAAFVTALLFAGVALLVWRRSLPEVVVGSLASGYVNANNIGLPVAVYVLGDPAYSAPVILLQLVVLAPIALTLLDISTSGHVSLGRILQQPVRNPLIIGSLLGLVVAVTGIQLPDPVLQPFELIGAAAVPVVLLGFGMSLHGQRPFQPGTGRRDIALATGLKLVVMPAVAALVGALLGLEGAHLYAVVVLAALPSAQNVFNYAQRYDRGVVVARDTVLLTTVGSIPVLLLVSLLLRR</sequence>
<keyword evidence="4" id="KW-1003">Cell membrane</keyword>
<evidence type="ECO:0000313" key="9">
    <source>
        <dbReference type="EMBL" id="BDZ45293.1"/>
    </source>
</evidence>
<dbReference type="Pfam" id="PF03547">
    <property type="entry name" value="Mem_trans"/>
    <property type="match status" value="1"/>
</dbReference>
<feature type="transmembrane region" description="Helical" evidence="8">
    <location>
        <begin position="192"/>
        <end position="212"/>
    </location>
</feature>
<evidence type="ECO:0000256" key="7">
    <source>
        <dbReference type="ARBA" id="ARBA00023136"/>
    </source>
</evidence>
<comment type="similarity">
    <text evidence="2">Belongs to the auxin efflux carrier (TC 2.A.69) family.</text>
</comment>
<evidence type="ECO:0000256" key="6">
    <source>
        <dbReference type="ARBA" id="ARBA00022989"/>
    </source>
</evidence>
<dbReference type="PANTHER" id="PTHR36838">
    <property type="entry name" value="AUXIN EFFLUX CARRIER FAMILY PROTEIN"/>
    <property type="match status" value="1"/>
</dbReference>
<evidence type="ECO:0000256" key="1">
    <source>
        <dbReference type="ARBA" id="ARBA00004651"/>
    </source>
</evidence>
<evidence type="ECO:0000256" key="4">
    <source>
        <dbReference type="ARBA" id="ARBA00022475"/>
    </source>
</evidence>
<keyword evidence="10" id="KW-1185">Reference proteome</keyword>
<reference evidence="10" key="1">
    <citation type="journal article" date="2019" name="Int. J. Syst. Evol. Microbiol.">
        <title>The Global Catalogue of Microorganisms (GCM) 10K type strain sequencing project: providing services to taxonomists for standard genome sequencing and annotation.</title>
        <authorList>
            <consortium name="The Broad Institute Genomics Platform"/>
            <consortium name="The Broad Institute Genome Sequencing Center for Infectious Disease"/>
            <person name="Wu L."/>
            <person name="Ma J."/>
        </authorList>
    </citation>
    <scope>NUCLEOTIDE SEQUENCE [LARGE SCALE GENOMIC DNA]</scope>
    <source>
        <strain evidence="10">NBRC 108725</strain>
    </source>
</reference>
<evidence type="ECO:0000256" key="2">
    <source>
        <dbReference type="ARBA" id="ARBA00010145"/>
    </source>
</evidence>
<evidence type="ECO:0000256" key="8">
    <source>
        <dbReference type="SAM" id="Phobius"/>
    </source>
</evidence>
<dbReference type="InterPro" id="IPR004776">
    <property type="entry name" value="Mem_transp_PIN-like"/>
</dbReference>
<feature type="transmembrane region" description="Helical" evidence="8">
    <location>
        <begin position="59"/>
        <end position="87"/>
    </location>
</feature>
<dbReference type="EMBL" id="AP027731">
    <property type="protein sequence ID" value="BDZ45293.1"/>
    <property type="molecule type" value="Genomic_DNA"/>
</dbReference>
<keyword evidence="7 8" id="KW-0472">Membrane</keyword>
<feature type="transmembrane region" description="Helical" evidence="8">
    <location>
        <begin position="284"/>
        <end position="304"/>
    </location>
</feature>
<feature type="transmembrane region" description="Helical" evidence="8">
    <location>
        <begin position="123"/>
        <end position="143"/>
    </location>
</feature>
<protein>
    <submittedName>
        <fullName evidence="9">Membrane protein</fullName>
    </submittedName>
</protein>